<dbReference type="Gene3D" id="2.40.160.50">
    <property type="entry name" value="membrane protein fhac: a member of the omp85/tpsb transporter family"/>
    <property type="match status" value="1"/>
</dbReference>
<organism evidence="13 14">
    <name type="scientific">Parapusillimonas granuli</name>
    <dbReference type="NCBI Taxonomy" id="380911"/>
    <lineage>
        <taxon>Bacteria</taxon>
        <taxon>Pseudomonadati</taxon>
        <taxon>Pseudomonadota</taxon>
        <taxon>Betaproteobacteria</taxon>
        <taxon>Burkholderiales</taxon>
        <taxon>Alcaligenaceae</taxon>
        <taxon>Parapusillimonas</taxon>
    </lineage>
</organism>
<evidence type="ECO:0000256" key="5">
    <source>
        <dbReference type="ARBA" id="ARBA00022692"/>
    </source>
</evidence>
<name>A0A853G4U3_9BURK</name>
<keyword evidence="14" id="KW-1185">Reference proteome</keyword>
<feature type="domain" description="TamA POTRA" evidence="12">
    <location>
        <begin position="31"/>
        <end position="103"/>
    </location>
</feature>
<evidence type="ECO:0000313" key="14">
    <source>
        <dbReference type="Proteomes" id="UP000559809"/>
    </source>
</evidence>
<keyword evidence="4" id="KW-1134">Transmembrane beta strand</keyword>
<protein>
    <recommendedName>
        <fullName evidence="3">Translocation and assembly module subunit TamA</fullName>
    </recommendedName>
    <alternativeName>
        <fullName evidence="9">Autotransporter assembly factor TamA</fullName>
    </alternativeName>
</protein>
<comment type="caution">
    <text evidence="13">The sequence shown here is derived from an EMBL/GenBank/DDBJ whole genome shotgun (WGS) entry which is preliminary data.</text>
</comment>
<comment type="similarity">
    <text evidence="2">Belongs to the TamA family.</text>
</comment>
<dbReference type="AlphaFoldDB" id="A0A853G4U3"/>
<comment type="subcellular location">
    <subcellularLocation>
        <location evidence="1">Cell outer membrane</location>
    </subcellularLocation>
</comment>
<dbReference type="PANTHER" id="PTHR12815:SF47">
    <property type="entry name" value="TRANSLOCATION AND ASSEMBLY MODULE SUBUNIT TAMA"/>
    <property type="match status" value="1"/>
</dbReference>
<dbReference type="Proteomes" id="UP000559809">
    <property type="component" value="Unassembled WGS sequence"/>
</dbReference>
<dbReference type="InterPro" id="IPR000184">
    <property type="entry name" value="Bac_surfAg_D15"/>
</dbReference>
<feature type="domain" description="Bacterial surface antigen (D15)" evidence="11">
    <location>
        <begin position="355"/>
        <end position="590"/>
    </location>
</feature>
<evidence type="ECO:0000256" key="2">
    <source>
        <dbReference type="ARBA" id="ARBA00010248"/>
    </source>
</evidence>
<proteinExistence type="inferred from homology"/>
<accession>A0A853G4U3</accession>
<keyword evidence="7" id="KW-0472">Membrane</keyword>
<dbReference type="PANTHER" id="PTHR12815">
    <property type="entry name" value="SORTING AND ASSEMBLY MACHINERY SAMM50 PROTEIN FAMILY MEMBER"/>
    <property type="match status" value="1"/>
</dbReference>
<evidence type="ECO:0000256" key="6">
    <source>
        <dbReference type="ARBA" id="ARBA00022729"/>
    </source>
</evidence>
<gene>
    <name evidence="13" type="ORF">H0A72_09740</name>
</gene>
<dbReference type="EMBL" id="JACCEM010000004">
    <property type="protein sequence ID" value="NYT49586.1"/>
    <property type="molecule type" value="Genomic_DNA"/>
</dbReference>
<keyword evidence="6" id="KW-0732">Signal</keyword>
<dbReference type="InterPro" id="IPR039910">
    <property type="entry name" value="D15-like"/>
</dbReference>
<comment type="subunit">
    <text evidence="10">Interacts with TamB to form the translocation and assembly module (TAM).</text>
</comment>
<evidence type="ECO:0000256" key="9">
    <source>
        <dbReference type="ARBA" id="ARBA00033063"/>
    </source>
</evidence>
<sequence>MRVGAACLSIFLGVAFQARADRPEVIIDPGGVPPAALSAINGAVEAITRLAEDQDGGEVSRLRRRAHEATLSALETQGYFSPRVTLEVGEDFAGESWDITIEPGPITHVSEVALDFKGQITRPEFSGRIESLREQWPLKEGRPFINSDWSGAKAGLLDGVSRKDFYFARLSHSQATVDAESAKADLSVEVESGPRVRMGPLKVIGLKRVPRDLIERYVRYEPGDPYDQDRLDDWQQALQTTEFFRGAFVTLDPDAATRRELPGEEVELPLRVQVSEAPARRVTTSIGVDSDHGLRVEGLYRQNVVFGRAVSIETGAGIDKDRQRAFFDVHLPPTYKGYKDSVGVLFEHSDIEGLDNRRVGLGWKRRQERKAAGDSRVEYETQWGLVAAHDRTRISGAPGFEVPTLVGTWQWLRRDVDKKYDPREGNLVDFGLGAGLTLDKGEPFYRTSLRAQQWWPIGPRDVLTLRGEVGKVWSRTDRLPQDFGYRTGGGRSIRGYRYQSIGLPRGDAVIGAPALAVASVEYTHYFTDMFGMNVFIDAGDAAESFGRMKMHVGYGAGLAVRTPAGPFFVDLAYGQRDKRLRLHFSLGIAF</sequence>
<evidence type="ECO:0000256" key="4">
    <source>
        <dbReference type="ARBA" id="ARBA00022452"/>
    </source>
</evidence>
<evidence type="ECO:0000259" key="11">
    <source>
        <dbReference type="Pfam" id="PF01103"/>
    </source>
</evidence>
<evidence type="ECO:0000256" key="3">
    <source>
        <dbReference type="ARBA" id="ARBA00015419"/>
    </source>
</evidence>
<keyword evidence="8" id="KW-0998">Cell outer membrane</keyword>
<evidence type="ECO:0000256" key="10">
    <source>
        <dbReference type="ARBA" id="ARBA00093548"/>
    </source>
</evidence>
<evidence type="ECO:0000313" key="13">
    <source>
        <dbReference type="EMBL" id="NYT49586.1"/>
    </source>
</evidence>
<dbReference type="RefSeq" id="WP_180154872.1">
    <property type="nucleotide sequence ID" value="NZ_JACCEM010000004.1"/>
</dbReference>
<dbReference type="InterPro" id="IPR035243">
    <property type="entry name" value="TamA_POTRA_Dom_1"/>
</dbReference>
<evidence type="ECO:0000259" key="12">
    <source>
        <dbReference type="Pfam" id="PF17243"/>
    </source>
</evidence>
<evidence type="ECO:0000256" key="8">
    <source>
        <dbReference type="ARBA" id="ARBA00023237"/>
    </source>
</evidence>
<dbReference type="GO" id="GO:0009279">
    <property type="term" value="C:cell outer membrane"/>
    <property type="evidence" value="ECO:0007669"/>
    <property type="project" value="UniProtKB-SubCell"/>
</dbReference>
<reference evidence="13 14" key="1">
    <citation type="submission" date="2020-07" db="EMBL/GenBank/DDBJ databases">
        <title>Taxonomic revisions and descriptions of new bacterial species based on genomic comparisons in the high-G+C-content subgroup of the family Alcaligenaceae.</title>
        <authorList>
            <person name="Szabo A."/>
            <person name="Felfoldi T."/>
        </authorList>
    </citation>
    <scope>NUCLEOTIDE SEQUENCE [LARGE SCALE GENOMIC DNA]</scope>
    <source>
        <strain evidence="13 14">LMG 24012</strain>
    </source>
</reference>
<dbReference type="Gene3D" id="3.10.20.310">
    <property type="entry name" value="membrane protein fhac"/>
    <property type="match status" value="2"/>
</dbReference>
<dbReference type="Pfam" id="PF17243">
    <property type="entry name" value="POTRA_TamA_1"/>
    <property type="match status" value="1"/>
</dbReference>
<dbReference type="Pfam" id="PF01103">
    <property type="entry name" value="Omp85"/>
    <property type="match status" value="1"/>
</dbReference>
<evidence type="ECO:0000256" key="1">
    <source>
        <dbReference type="ARBA" id="ARBA00004442"/>
    </source>
</evidence>
<evidence type="ECO:0000256" key="7">
    <source>
        <dbReference type="ARBA" id="ARBA00023136"/>
    </source>
</evidence>
<keyword evidence="5" id="KW-0812">Transmembrane</keyword>